<gene>
    <name evidence="1" type="ORF">VNO77_08460</name>
</gene>
<protein>
    <submittedName>
        <fullName evidence="1">Uncharacterized protein</fullName>
    </submittedName>
</protein>
<accession>A0AAN9M9C6</accession>
<dbReference type="AlphaFoldDB" id="A0AAN9M9C6"/>
<evidence type="ECO:0000313" key="2">
    <source>
        <dbReference type="Proteomes" id="UP001367508"/>
    </source>
</evidence>
<organism evidence="1 2">
    <name type="scientific">Canavalia gladiata</name>
    <name type="common">Sword bean</name>
    <name type="synonym">Dolichos gladiatus</name>
    <dbReference type="NCBI Taxonomy" id="3824"/>
    <lineage>
        <taxon>Eukaryota</taxon>
        <taxon>Viridiplantae</taxon>
        <taxon>Streptophyta</taxon>
        <taxon>Embryophyta</taxon>
        <taxon>Tracheophyta</taxon>
        <taxon>Spermatophyta</taxon>
        <taxon>Magnoliopsida</taxon>
        <taxon>eudicotyledons</taxon>
        <taxon>Gunneridae</taxon>
        <taxon>Pentapetalae</taxon>
        <taxon>rosids</taxon>
        <taxon>fabids</taxon>
        <taxon>Fabales</taxon>
        <taxon>Fabaceae</taxon>
        <taxon>Papilionoideae</taxon>
        <taxon>50 kb inversion clade</taxon>
        <taxon>NPAAA clade</taxon>
        <taxon>indigoferoid/millettioid clade</taxon>
        <taxon>Phaseoleae</taxon>
        <taxon>Canavalia</taxon>
    </lineage>
</organism>
<proteinExistence type="predicted"/>
<name>A0AAN9M9C6_CANGL</name>
<sequence length="135" mass="15278">MSVRGEEPIVRYAELHKFMLPCAHTCIELAKAKKALTQMGSTCPNICKGDILDNLESPWYTNSLFNFDTLEEPEPVTVSLKFEEQSSVPLCLLNESLSTEANLHNLPDPNVSKHSQVIRDPCITSIYRRHAQHVR</sequence>
<reference evidence="1 2" key="1">
    <citation type="submission" date="2024-01" db="EMBL/GenBank/DDBJ databases">
        <title>The genomes of 5 underutilized Papilionoideae crops provide insights into root nodulation and disease resistanc.</title>
        <authorList>
            <person name="Jiang F."/>
        </authorList>
    </citation>
    <scope>NUCLEOTIDE SEQUENCE [LARGE SCALE GENOMIC DNA]</scope>
    <source>
        <strain evidence="1">LVBAO_FW01</strain>
        <tissue evidence="1">Leaves</tissue>
    </source>
</reference>
<comment type="caution">
    <text evidence="1">The sequence shown here is derived from an EMBL/GenBank/DDBJ whole genome shotgun (WGS) entry which is preliminary data.</text>
</comment>
<dbReference type="EMBL" id="JAYMYQ010000002">
    <property type="protein sequence ID" value="KAK7350204.1"/>
    <property type="molecule type" value="Genomic_DNA"/>
</dbReference>
<dbReference type="Proteomes" id="UP001367508">
    <property type="component" value="Unassembled WGS sequence"/>
</dbReference>
<evidence type="ECO:0000313" key="1">
    <source>
        <dbReference type="EMBL" id="KAK7350204.1"/>
    </source>
</evidence>
<keyword evidence="2" id="KW-1185">Reference proteome</keyword>